<accession>A0A2G8SG54</accession>
<sequence>MPSFNRILVLAVVALSASVHSAPVADAAPRDLANVNGAIERSVVPAPASDFDDEDVAEDLEARDFDDEDEDEDVEAREIDEEDNDDEEDLEARDFDGEGEGEEGEGEGEDDEHDDEDSALERRAKPKTTKAAKPKTTKVAKPKTTKAKTTKVKTTKAPKPTTAKAAKTTKAKTTKVKTTAKATATKPAKTTKAAKPTKSAKVTKTKASKTTKASATAKASACPIKKPTKPAKKTRMFGRAFDYVAHLFARDNEEFIGWHGTNSDTATFWEEKGQLEKPTKADGVLDFLGLGPKGTTAGTSGADAEIGPGVYVTDDQDIAIAFANNNAKVNPGTTAQLCAIFAKSSSNWRTALRKSFIPENLVGDSSNAAKKKQLEDARLEHIKKAVPGVSASSVVKFSLLNRSTKSGQLVLPATITNQFLAKCFKADGGAAAPGTNKFPAFSYNGQTLRTQWNIAAETAGECA</sequence>
<feature type="region of interest" description="Disordered" evidence="1">
    <location>
        <begin position="42"/>
        <end position="211"/>
    </location>
</feature>
<keyword evidence="4" id="KW-1185">Reference proteome</keyword>
<feature type="signal peptide" evidence="2">
    <location>
        <begin position="1"/>
        <end position="21"/>
    </location>
</feature>
<feature type="compositionally biased region" description="Basic residues" evidence="1">
    <location>
        <begin position="124"/>
        <end position="156"/>
    </location>
</feature>
<comment type="caution">
    <text evidence="3">The sequence shown here is derived from an EMBL/GenBank/DDBJ whole genome shotgun (WGS) entry which is preliminary data.</text>
</comment>
<evidence type="ECO:0000256" key="1">
    <source>
        <dbReference type="SAM" id="MobiDB-lite"/>
    </source>
</evidence>
<proteinExistence type="predicted"/>
<feature type="chain" id="PRO_5013950189" evidence="2">
    <location>
        <begin position="22"/>
        <end position="463"/>
    </location>
</feature>
<dbReference type="Proteomes" id="UP000230002">
    <property type="component" value="Unassembled WGS sequence"/>
</dbReference>
<gene>
    <name evidence="3" type="ORF">GSI_04861</name>
</gene>
<dbReference type="OrthoDB" id="2749115at2759"/>
<keyword evidence="2" id="KW-0732">Signal</keyword>
<dbReference type="AlphaFoldDB" id="A0A2G8SG54"/>
<feature type="compositionally biased region" description="Low complexity" evidence="1">
    <location>
        <begin position="176"/>
        <end position="200"/>
    </location>
</feature>
<evidence type="ECO:0000313" key="4">
    <source>
        <dbReference type="Proteomes" id="UP000230002"/>
    </source>
</evidence>
<feature type="compositionally biased region" description="Acidic residues" evidence="1">
    <location>
        <begin position="50"/>
        <end position="118"/>
    </location>
</feature>
<name>A0A2G8SG54_9APHY</name>
<feature type="compositionally biased region" description="Low complexity" evidence="1">
    <location>
        <begin position="157"/>
        <end position="166"/>
    </location>
</feature>
<evidence type="ECO:0000313" key="3">
    <source>
        <dbReference type="EMBL" id="PIL32746.1"/>
    </source>
</evidence>
<dbReference type="EMBL" id="AYKW01000009">
    <property type="protein sequence ID" value="PIL32746.1"/>
    <property type="molecule type" value="Genomic_DNA"/>
</dbReference>
<evidence type="ECO:0000256" key="2">
    <source>
        <dbReference type="SAM" id="SignalP"/>
    </source>
</evidence>
<reference evidence="3 4" key="1">
    <citation type="journal article" date="2015" name="Sci. Rep.">
        <title>Chromosome-level genome map provides insights into diverse defense mechanisms in the medicinal fungus Ganoderma sinense.</title>
        <authorList>
            <person name="Zhu Y."/>
            <person name="Xu J."/>
            <person name="Sun C."/>
            <person name="Zhou S."/>
            <person name="Xu H."/>
            <person name="Nelson D.R."/>
            <person name="Qian J."/>
            <person name="Song J."/>
            <person name="Luo H."/>
            <person name="Xiang L."/>
            <person name="Li Y."/>
            <person name="Xu Z."/>
            <person name="Ji A."/>
            <person name="Wang L."/>
            <person name="Lu S."/>
            <person name="Hayward A."/>
            <person name="Sun W."/>
            <person name="Li X."/>
            <person name="Schwartz D.C."/>
            <person name="Wang Y."/>
            <person name="Chen S."/>
        </authorList>
    </citation>
    <scope>NUCLEOTIDE SEQUENCE [LARGE SCALE GENOMIC DNA]</scope>
    <source>
        <strain evidence="3 4">ZZ0214-1</strain>
    </source>
</reference>
<organism evidence="3 4">
    <name type="scientific">Ganoderma sinense ZZ0214-1</name>
    <dbReference type="NCBI Taxonomy" id="1077348"/>
    <lineage>
        <taxon>Eukaryota</taxon>
        <taxon>Fungi</taxon>
        <taxon>Dikarya</taxon>
        <taxon>Basidiomycota</taxon>
        <taxon>Agaricomycotina</taxon>
        <taxon>Agaricomycetes</taxon>
        <taxon>Polyporales</taxon>
        <taxon>Polyporaceae</taxon>
        <taxon>Ganoderma</taxon>
    </lineage>
</organism>
<protein>
    <submittedName>
        <fullName evidence="3">Uncharacterized protein</fullName>
    </submittedName>
</protein>